<comment type="caution">
    <text evidence="1">The sequence shown here is derived from an EMBL/GenBank/DDBJ whole genome shotgun (WGS) entry which is preliminary data.</text>
</comment>
<sequence length="65" mass="7525">MERNSLHEEISASYTVFERDGRTFIQINSYGRKTREFQGKTSQSIQLDRVGAEQLHKILSDAFGF</sequence>
<organism evidence="1 2">
    <name type="scientific">Fulvimarina pelagi HTCC2506</name>
    <dbReference type="NCBI Taxonomy" id="314231"/>
    <lineage>
        <taxon>Bacteria</taxon>
        <taxon>Pseudomonadati</taxon>
        <taxon>Pseudomonadota</taxon>
        <taxon>Alphaproteobacteria</taxon>
        <taxon>Hyphomicrobiales</taxon>
        <taxon>Aurantimonadaceae</taxon>
        <taxon>Fulvimarina</taxon>
    </lineage>
</organism>
<keyword evidence="2" id="KW-1185">Reference proteome</keyword>
<proteinExistence type="predicted"/>
<dbReference type="eggNOG" id="ENOG50313YV">
    <property type="taxonomic scope" value="Bacteria"/>
</dbReference>
<name>Q0G0U4_9HYPH</name>
<dbReference type="Proteomes" id="UP000004310">
    <property type="component" value="Unassembled WGS sequence"/>
</dbReference>
<evidence type="ECO:0000313" key="2">
    <source>
        <dbReference type="Proteomes" id="UP000004310"/>
    </source>
</evidence>
<gene>
    <name evidence="1" type="ORF">FP2506_18444</name>
</gene>
<dbReference type="EMBL" id="AATP01000005">
    <property type="protein sequence ID" value="EAU40895.1"/>
    <property type="molecule type" value="Genomic_DNA"/>
</dbReference>
<evidence type="ECO:0000313" key="1">
    <source>
        <dbReference type="EMBL" id="EAU40895.1"/>
    </source>
</evidence>
<dbReference type="HOGENOM" id="CLU_171097_1_0_5"/>
<reference evidence="1 2" key="1">
    <citation type="journal article" date="2010" name="J. Bacteriol.">
        <title>Genome sequence of Fulvimarina pelagi HTCC2506T, a Mn(II)-oxidizing alphaproteobacterium possessing an aerobic anoxygenic photosynthetic gene cluster and Xanthorhodopsin.</title>
        <authorList>
            <person name="Kang I."/>
            <person name="Oh H.M."/>
            <person name="Lim S.I."/>
            <person name="Ferriera S."/>
            <person name="Giovannoni S.J."/>
            <person name="Cho J.C."/>
        </authorList>
    </citation>
    <scope>NUCLEOTIDE SEQUENCE [LARGE SCALE GENOMIC DNA]</scope>
    <source>
        <strain evidence="1 2">HTCC2506</strain>
    </source>
</reference>
<protein>
    <submittedName>
        <fullName evidence="1">Methionyl-tRNA formyltransferase</fullName>
        <ecNumber evidence="1">2.1.2.9</ecNumber>
    </submittedName>
</protein>
<keyword evidence="1" id="KW-0808">Transferase</keyword>
<dbReference type="EC" id="2.1.2.9" evidence="1"/>
<dbReference type="GO" id="GO:0004479">
    <property type="term" value="F:methionyl-tRNA formyltransferase activity"/>
    <property type="evidence" value="ECO:0007669"/>
    <property type="project" value="UniProtKB-EC"/>
</dbReference>
<accession>Q0G0U4</accession>
<dbReference type="AlphaFoldDB" id="Q0G0U4"/>